<dbReference type="AlphaFoldDB" id="A0A5A7R7X2"/>
<protein>
    <submittedName>
        <fullName evidence="1">U-box domain-containing protein</fullName>
    </submittedName>
</protein>
<dbReference type="Gene3D" id="3.30.40.10">
    <property type="entry name" value="Zinc/RING finger domain, C3HC4 (zinc finger)"/>
    <property type="match status" value="1"/>
</dbReference>
<dbReference type="SUPFAM" id="SSF57850">
    <property type="entry name" value="RING/U-box"/>
    <property type="match status" value="1"/>
</dbReference>
<accession>A0A5A7R7X2</accession>
<dbReference type="OrthoDB" id="1740906at2759"/>
<gene>
    <name evidence="1" type="ORF">STAS_31153</name>
</gene>
<name>A0A5A7R7X2_STRAF</name>
<keyword evidence="2" id="KW-1185">Reference proteome</keyword>
<comment type="caution">
    <text evidence="1">The sequence shown here is derived from an EMBL/GenBank/DDBJ whole genome shotgun (WGS) entry which is preliminary data.</text>
</comment>
<dbReference type="EMBL" id="BKCP01010626">
    <property type="protein sequence ID" value="GER53629.1"/>
    <property type="molecule type" value="Genomic_DNA"/>
</dbReference>
<evidence type="ECO:0000313" key="2">
    <source>
        <dbReference type="Proteomes" id="UP000325081"/>
    </source>
</evidence>
<organism evidence="1 2">
    <name type="scientific">Striga asiatica</name>
    <name type="common">Asiatic witchweed</name>
    <name type="synonym">Buchnera asiatica</name>
    <dbReference type="NCBI Taxonomy" id="4170"/>
    <lineage>
        <taxon>Eukaryota</taxon>
        <taxon>Viridiplantae</taxon>
        <taxon>Streptophyta</taxon>
        <taxon>Embryophyta</taxon>
        <taxon>Tracheophyta</taxon>
        <taxon>Spermatophyta</taxon>
        <taxon>Magnoliopsida</taxon>
        <taxon>eudicotyledons</taxon>
        <taxon>Gunneridae</taxon>
        <taxon>Pentapetalae</taxon>
        <taxon>asterids</taxon>
        <taxon>lamiids</taxon>
        <taxon>Lamiales</taxon>
        <taxon>Orobanchaceae</taxon>
        <taxon>Buchnereae</taxon>
        <taxon>Striga</taxon>
    </lineage>
</organism>
<dbReference type="Proteomes" id="UP000325081">
    <property type="component" value="Unassembled WGS sequence"/>
</dbReference>
<sequence length="120" mass="13322">MAVKAVAELKKELGKLMDALVVVEEDERDHNLVIIDKAIRNLCALKEPPQEFKCPVSGTLIMDPVVLASAQLYCEKQNCFHFSGVLKIVFGFVSVVDSVELERAFGKPEHESSSSEVIFE</sequence>
<reference evidence="2" key="1">
    <citation type="journal article" date="2019" name="Curr. Biol.">
        <title>Genome Sequence of Striga asiatica Provides Insight into the Evolution of Plant Parasitism.</title>
        <authorList>
            <person name="Yoshida S."/>
            <person name="Kim S."/>
            <person name="Wafula E.K."/>
            <person name="Tanskanen J."/>
            <person name="Kim Y.M."/>
            <person name="Honaas L."/>
            <person name="Yang Z."/>
            <person name="Spallek T."/>
            <person name="Conn C.E."/>
            <person name="Ichihashi Y."/>
            <person name="Cheong K."/>
            <person name="Cui S."/>
            <person name="Der J.P."/>
            <person name="Gundlach H."/>
            <person name="Jiao Y."/>
            <person name="Hori C."/>
            <person name="Ishida J.K."/>
            <person name="Kasahara H."/>
            <person name="Kiba T."/>
            <person name="Kim M.S."/>
            <person name="Koo N."/>
            <person name="Laohavisit A."/>
            <person name="Lee Y.H."/>
            <person name="Lumba S."/>
            <person name="McCourt P."/>
            <person name="Mortimer J.C."/>
            <person name="Mutuku J.M."/>
            <person name="Nomura T."/>
            <person name="Sasaki-Sekimoto Y."/>
            <person name="Seto Y."/>
            <person name="Wang Y."/>
            <person name="Wakatake T."/>
            <person name="Sakakibara H."/>
            <person name="Demura T."/>
            <person name="Yamaguchi S."/>
            <person name="Yoneyama K."/>
            <person name="Manabe R.I."/>
            <person name="Nelson D.C."/>
            <person name="Schulman A.H."/>
            <person name="Timko M.P."/>
            <person name="dePamphilis C.W."/>
            <person name="Choi D."/>
            <person name="Shirasu K."/>
        </authorList>
    </citation>
    <scope>NUCLEOTIDE SEQUENCE [LARGE SCALE GENOMIC DNA]</scope>
    <source>
        <strain evidence="2">cv. UVA1</strain>
    </source>
</reference>
<evidence type="ECO:0000313" key="1">
    <source>
        <dbReference type="EMBL" id="GER53629.1"/>
    </source>
</evidence>
<dbReference type="InterPro" id="IPR013083">
    <property type="entry name" value="Znf_RING/FYVE/PHD"/>
</dbReference>
<proteinExistence type="predicted"/>